<dbReference type="VEuPathDB" id="AmoebaDB:EHI8A_194890"/>
<dbReference type="OMA" id="YRELETC"/>
<keyword evidence="1" id="KW-0732">Signal</keyword>
<evidence type="ECO:0000256" key="1">
    <source>
        <dbReference type="SAM" id="SignalP"/>
    </source>
</evidence>
<comment type="caution">
    <text evidence="2">The sequence shown here is derived from an EMBL/GenBank/DDBJ whole genome shotgun (WGS) entry which is preliminary data.</text>
</comment>
<accession>A0A5K1UXG6</accession>
<dbReference type="EMBL" id="BDEQ01000001">
    <property type="protein sequence ID" value="GAT94966.1"/>
    <property type="molecule type" value="Genomic_DNA"/>
</dbReference>
<dbReference type="Proteomes" id="UP000078387">
    <property type="component" value="Unassembled WGS sequence"/>
</dbReference>
<name>A0A5K1UXG6_ENTHI</name>
<sequence>MLFLLFLVSNYCIYAKLLRECAYLDGDCKEMIGCEYRELDTCLIRTEPNPKSKILETISFTLSTDGKSLRTDMYTGNDHCEKTKDNYMNNLIPLELNTCTNANQPPFRKIVSIIDSLESDERKPIAYFTNSTLGLTKEGLCDKATVIESMFSGCTAFPDGTSAMYRIHNNKLLCEAFNDNQCIVYRDTILEQQCETCFSEQISEGVYQYRQLHCGSSFINKVKNNDNIILNKSTEENKKEDDEKQVKTKEDL</sequence>
<dbReference type="VEuPathDB" id="AmoebaDB:EHI7A_177300"/>
<reference evidence="2 3" key="1">
    <citation type="submission" date="2016-05" db="EMBL/GenBank/DDBJ databases">
        <title>First whole genome sequencing of Entamoeba histolytica HM1:IMSS-clone-6.</title>
        <authorList>
            <person name="Mukherjee Avik.K."/>
            <person name="Izumyama S."/>
            <person name="Nakada-Tsukui K."/>
            <person name="Nozaki T."/>
        </authorList>
    </citation>
    <scope>NUCLEOTIDE SEQUENCE [LARGE SCALE GENOMIC DNA]</scope>
    <source>
        <strain evidence="2 3">HM1:IMSS clone 6</strain>
    </source>
</reference>
<organism evidence="2 3">
    <name type="scientific">Entamoeba histolytica</name>
    <dbReference type="NCBI Taxonomy" id="5759"/>
    <lineage>
        <taxon>Eukaryota</taxon>
        <taxon>Amoebozoa</taxon>
        <taxon>Evosea</taxon>
        <taxon>Archamoebae</taxon>
        <taxon>Mastigamoebida</taxon>
        <taxon>Entamoebidae</taxon>
        <taxon>Entamoeba</taxon>
    </lineage>
</organism>
<proteinExistence type="predicted"/>
<evidence type="ECO:0000313" key="2">
    <source>
        <dbReference type="EMBL" id="GAT94966.1"/>
    </source>
</evidence>
<evidence type="ECO:0000313" key="3">
    <source>
        <dbReference type="Proteomes" id="UP000078387"/>
    </source>
</evidence>
<dbReference type="VEuPathDB" id="AmoebaDB:EHI5A_003450"/>
<dbReference type="VEuPathDB" id="AmoebaDB:KM1_022350"/>
<dbReference type="AlphaFoldDB" id="A0A5K1UXG6"/>
<feature type="signal peptide" evidence="1">
    <location>
        <begin position="1"/>
        <end position="15"/>
    </location>
</feature>
<protein>
    <submittedName>
        <fullName evidence="2">Uncharacterized protein</fullName>
    </submittedName>
</protein>
<dbReference type="VEuPathDB" id="AmoebaDB:EHI_188160"/>
<gene>
    <name evidence="2" type="ORF">CL6EHI_188160</name>
</gene>
<feature type="chain" id="PRO_5023937525" evidence="1">
    <location>
        <begin position="16"/>
        <end position="252"/>
    </location>
</feature>